<organism evidence="1 2">
    <name type="scientific">Chroococcidiopsis cubana SAG 39.79</name>
    <dbReference type="NCBI Taxonomy" id="388085"/>
    <lineage>
        <taxon>Bacteria</taxon>
        <taxon>Bacillati</taxon>
        <taxon>Cyanobacteriota</taxon>
        <taxon>Cyanophyceae</taxon>
        <taxon>Chroococcidiopsidales</taxon>
        <taxon>Chroococcidiopsidaceae</taxon>
        <taxon>Chroococcidiopsis</taxon>
    </lineage>
</organism>
<sequence>MIADRHLRLSESRLLASLVFYNIRVQGNQKLGMMNVTDMHRKYNDNTNKGNLESLWGSSWNKLTPKQRQMVSEILDSNRKKESLGEV</sequence>
<dbReference type="Proteomes" id="UP000282574">
    <property type="component" value="Unassembled WGS sequence"/>
</dbReference>
<accession>A0AB37U8Z9</accession>
<name>A0AB37U8Z9_9CYAN</name>
<protein>
    <submittedName>
        <fullName evidence="1">Uncharacterized protein</fullName>
    </submittedName>
</protein>
<dbReference type="AlphaFoldDB" id="A0AB37U8Z9"/>
<evidence type="ECO:0000313" key="2">
    <source>
        <dbReference type="Proteomes" id="UP000282574"/>
    </source>
</evidence>
<dbReference type="EMBL" id="RSCK01000165">
    <property type="protein sequence ID" value="RUS98059.1"/>
    <property type="molecule type" value="Genomic_DNA"/>
</dbReference>
<proteinExistence type="predicted"/>
<gene>
    <name evidence="1" type="ORF">DSM107010_69600</name>
</gene>
<comment type="caution">
    <text evidence="1">The sequence shown here is derived from an EMBL/GenBank/DDBJ whole genome shotgun (WGS) entry which is preliminary data.</text>
</comment>
<evidence type="ECO:0000313" key="1">
    <source>
        <dbReference type="EMBL" id="RUS98059.1"/>
    </source>
</evidence>
<keyword evidence="2" id="KW-1185">Reference proteome</keyword>
<reference evidence="1 2" key="1">
    <citation type="journal article" date="2019" name="Genome Biol. Evol.">
        <title>Day and night: Metabolic profiles and evolutionary relationships of six axenic non-marine cyanobacteria.</title>
        <authorList>
            <person name="Will S.E."/>
            <person name="Henke P."/>
            <person name="Boedeker C."/>
            <person name="Huang S."/>
            <person name="Brinkmann H."/>
            <person name="Rohde M."/>
            <person name="Jarek M."/>
            <person name="Friedl T."/>
            <person name="Seufert S."/>
            <person name="Schumacher M."/>
            <person name="Overmann J."/>
            <person name="Neumann-Schaal M."/>
            <person name="Petersen J."/>
        </authorList>
    </citation>
    <scope>NUCLEOTIDE SEQUENCE [LARGE SCALE GENOMIC DNA]</scope>
    <source>
        <strain evidence="1 2">SAG 39.79</strain>
    </source>
</reference>